<evidence type="ECO:0000313" key="2">
    <source>
        <dbReference type="EMBL" id="SIO32699.1"/>
    </source>
</evidence>
<dbReference type="SUPFAM" id="SSF48264">
    <property type="entry name" value="Cytochrome P450"/>
    <property type="match status" value="1"/>
</dbReference>
<gene>
    <name evidence="2" type="ORF">SAMN05444002_4023</name>
</gene>
<dbReference type="InterPro" id="IPR002397">
    <property type="entry name" value="Cyt_P450_B"/>
</dbReference>
<dbReference type="EMBL" id="FSRL01000002">
    <property type="protein sequence ID" value="SIO32699.1"/>
    <property type="molecule type" value="Genomic_DNA"/>
</dbReference>
<dbReference type="AlphaFoldDB" id="A0A1N6IL38"/>
<dbReference type="PANTHER" id="PTHR46696">
    <property type="entry name" value="P450, PUTATIVE (EUROFUNG)-RELATED"/>
    <property type="match status" value="1"/>
</dbReference>
<dbReference type="GO" id="GO:0005506">
    <property type="term" value="F:iron ion binding"/>
    <property type="evidence" value="ECO:0007669"/>
    <property type="project" value="InterPro"/>
</dbReference>
<comment type="similarity">
    <text evidence="1">Belongs to the cytochrome P450 family.</text>
</comment>
<keyword evidence="3" id="KW-1185">Reference proteome</keyword>
<dbReference type="InterPro" id="IPR001128">
    <property type="entry name" value="Cyt_P450"/>
</dbReference>
<dbReference type="PANTHER" id="PTHR46696:SF1">
    <property type="entry name" value="CYTOCHROME P450 YJIB-RELATED"/>
    <property type="match status" value="1"/>
</dbReference>
<dbReference type="InterPro" id="IPR036396">
    <property type="entry name" value="Cyt_P450_sf"/>
</dbReference>
<reference evidence="3" key="1">
    <citation type="submission" date="2016-11" db="EMBL/GenBank/DDBJ databases">
        <authorList>
            <person name="Varghese N."/>
            <person name="Submissions S."/>
        </authorList>
    </citation>
    <scope>NUCLEOTIDE SEQUENCE [LARGE SCALE GENOMIC DNA]</scope>
    <source>
        <strain evidence="3">DSM 29440</strain>
    </source>
</reference>
<accession>A0A1N6IL38</accession>
<name>A0A1N6IL38_9RHOB</name>
<dbReference type="Proteomes" id="UP000184932">
    <property type="component" value="Unassembled WGS sequence"/>
</dbReference>
<dbReference type="Gene3D" id="1.10.630.10">
    <property type="entry name" value="Cytochrome P450"/>
    <property type="match status" value="1"/>
</dbReference>
<dbReference type="GO" id="GO:0004497">
    <property type="term" value="F:monooxygenase activity"/>
    <property type="evidence" value="ECO:0007669"/>
    <property type="project" value="InterPro"/>
</dbReference>
<dbReference type="PRINTS" id="PR00359">
    <property type="entry name" value="BP450"/>
</dbReference>
<dbReference type="Pfam" id="PF00067">
    <property type="entry name" value="p450"/>
    <property type="match status" value="1"/>
</dbReference>
<dbReference type="GO" id="GO:0020037">
    <property type="term" value="F:heme binding"/>
    <property type="evidence" value="ECO:0007669"/>
    <property type="project" value="InterPro"/>
</dbReference>
<evidence type="ECO:0000256" key="1">
    <source>
        <dbReference type="ARBA" id="ARBA00010617"/>
    </source>
</evidence>
<dbReference type="STRING" id="1217970.SAMN05444002_4023"/>
<protein>
    <recommendedName>
        <fullName evidence="4">Cytochrome P450</fullName>
    </recommendedName>
</protein>
<evidence type="ECO:0008006" key="4">
    <source>
        <dbReference type="Google" id="ProtNLM"/>
    </source>
</evidence>
<proteinExistence type="inferred from homology"/>
<organism evidence="2 3">
    <name type="scientific">Vannielia litorea</name>
    <dbReference type="NCBI Taxonomy" id="1217970"/>
    <lineage>
        <taxon>Bacteria</taxon>
        <taxon>Pseudomonadati</taxon>
        <taxon>Pseudomonadota</taxon>
        <taxon>Alphaproteobacteria</taxon>
        <taxon>Rhodobacterales</taxon>
        <taxon>Paracoccaceae</taxon>
        <taxon>Vannielia</taxon>
    </lineage>
</organism>
<sequence length="426" mass="48089">MEKFCKQYTIWSETGESEGRPGREDKMSDAAIEVKAAGKPVPVDDTITLEALTRDPYPIYKRLRAETPVVRVPKMNRILLTKWADTKYVKDNPQIFSSNDPITPMHRAFRAHTLMRKDGEAHKCERMAMQGAFSPKVITQDWVPRYEQVAEEYLDRLPRDEVVDLFPMLAAPYAARGLAVLLGTEEASDEEMIRWSQALIDGAGNFGEDEAIFARSEAANDEMDALFTRIEARHREHPNNSAFSVMLNAENPIPLSQIWANIKIAIGGGINEPRDALCTILYGLLSNPDQLERVKANGDWVKAFEEGVRWVAPISVSGRYVLEDTEIRGYHIPAHSTVMTIQASANWDEEVFEDGHLFKVYRESNPHQSFGNGPHFCQGTHVARRAVGQVMLPRIFEKFPNIRLAGDVEWKGWGFRGPINLPVLLG</sequence>
<evidence type="ECO:0000313" key="3">
    <source>
        <dbReference type="Proteomes" id="UP000184932"/>
    </source>
</evidence>
<dbReference type="GO" id="GO:0016705">
    <property type="term" value="F:oxidoreductase activity, acting on paired donors, with incorporation or reduction of molecular oxygen"/>
    <property type="evidence" value="ECO:0007669"/>
    <property type="project" value="InterPro"/>
</dbReference>